<dbReference type="InterPro" id="IPR003599">
    <property type="entry name" value="Ig_sub"/>
</dbReference>
<feature type="domain" description="Ig-like" evidence="14">
    <location>
        <begin position="27"/>
        <end position="118"/>
    </location>
</feature>
<dbReference type="SMART" id="SM00409">
    <property type="entry name" value="IG"/>
    <property type="match status" value="4"/>
</dbReference>
<keyword evidence="15" id="KW-1185">Reference proteome</keyword>
<evidence type="ECO:0000259" key="14">
    <source>
        <dbReference type="PROSITE" id="PS50835"/>
    </source>
</evidence>
<dbReference type="Gene3D" id="2.60.40.10">
    <property type="entry name" value="Immunoglobulins"/>
    <property type="match status" value="4"/>
</dbReference>
<dbReference type="GeneID" id="103606863"/>
<evidence type="ECO:0000256" key="8">
    <source>
        <dbReference type="ARBA" id="ARBA00023157"/>
    </source>
</evidence>
<evidence type="ECO:0000256" key="11">
    <source>
        <dbReference type="SAM" id="MobiDB-lite"/>
    </source>
</evidence>
<keyword evidence="6 12" id="KW-1133">Transmembrane helix</keyword>
<evidence type="ECO:0000256" key="1">
    <source>
        <dbReference type="ARBA" id="ARBA00004162"/>
    </source>
</evidence>
<feature type="chain" id="PRO_5047079703" evidence="13">
    <location>
        <begin position="24"/>
        <end position="648"/>
    </location>
</feature>
<feature type="region of interest" description="Disordered" evidence="11">
    <location>
        <begin position="502"/>
        <end position="648"/>
    </location>
</feature>
<evidence type="ECO:0000256" key="2">
    <source>
        <dbReference type="ARBA" id="ARBA00022475"/>
    </source>
</evidence>
<feature type="compositionally biased region" description="Polar residues" evidence="11">
    <location>
        <begin position="599"/>
        <end position="608"/>
    </location>
</feature>
<keyword evidence="2" id="KW-1003">Cell membrane</keyword>
<organism evidence="15 16">
    <name type="scientific">Galeopterus variegatus</name>
    <name type="common">Malayan flying lemur</name>
    <name type="synonym">Cynocephalus variegatus</name>
    <dbReference type="NCBI Taxonomy" id="482537"/>
    <lineage>
        <taxon>Eukaryota</taxon>
        <taxon>Metazoa</taxon>
        <taxon>Chordata</taxon>
        <taxon>Craniata</taxon>
        <taxon>Vertebrata</taxon>
        <taxon>Euteleostomi</taxon>
        <taxon>Mammalia</taxon>
        <taxon>Eutheria</taxon>
        <taxon>Euarchontoglires</taxon>
        <taxon>Dermoptera</taxon>
        <taxon>Cynocephalidae</taxon>
        <taxon>Galeopterus</taxon>
    </lineage>
</organism>
<dbReference type="PROSITE" id="PS50835">
    <property type="entry name" value="IG_LIKE"/>
    <property type="match status" value="2"/>
</dbReference>
<dbReference type="Proteomes" id="UP000694923">
    <property type="component" value="Unplaced"/>
</dbReference>
<feature type="compositionally biased region" description="Basic and acidic residues" evidence="11">
    <location>
        <begin position="584"/>
        <end position="598"/>
    </location>
</feature>
<keyword evidence="9" id="KW-0325">Glycoprotein</keyword>
<dbReference type="CDD" id="cd05751">
    <property type="entry name" value="IgC2_D1_LILR_KIR_like"/>
    <property type="match status" value="1"/>
</dbReference>
<evidence type="ECO:0000256" key="5">
    <source>
        <dbReference type="ARBA" id="ARBA00022737"/>
    </source>
</evidence>
<feature type="transmembrane region" description="Helical" evidence="12">
    <location>
        <begin position="460"/>
        <end position="480"/>
    </location>
</feature>
<dbReference type="InterPro" id="IPR036179">
    <property type="entry name" value="Ig-like_dom_sf"/>
</dbReference>
<dbReference type="InterPro" id="IPR013783">
    <property type="entry name" value="Ig-like_fold"/>
</dbReference>
<keyword evidence="3 12" id="KW-0812">Transmembrane</keyword>
<keyword evidence="10" id="KW-0393">Immunoglobulin domain</keyword>
<sequence>MTPILKVLLCLGMGLGLRTPVQAGNLPKPIIWAEPDSVMTRGRPVTICCQGTLEAQEYRLYKEGRPATWIRQIPLEPGNKAKFPIPSVTEHDAGRYHCYYHSPAGWSEHSDPLELVVTGVYSKPTLSALPSPVATSGENVTLQCCSQLGFGGFILAEDGERKLHQTWVSQRHNGQVQALFPVGPVTRSHRWTFRCFGYYMHIPQVWSGPSDTLELLVSGASRKPSLLTQQGPVVAYGDSLTLQCRSDVGYNRFALSKEGGCDLPQGSGWQTQAGLSQADFPLGPVSNSHGGRYRCYGAHNLSSEWSAPSDPLDILIAGWIPDRPSLSVLPGPTVTSGVNVTLLCQSKSQMDTFLLFKEGAAYPLLHLRSKYHARQYQAEFSMSPVTSAHRGTYRCYGSKSTSPYLLSYPSDPLEFPVSGSTGGPSPPPTGPFSPPGGPEDQPASPTEAGTLSVLKNYQNILIGVLVAFILLLCILLFLLIQHQHRSKQKKLAQRQVDFQLPAGASAPESKDRGLQKSSSPAADIQEENPSDASIKDTQPEDGMELDSRSPLDEHPQEDTYSKKSHSRLRQEVATHPFPMSGEFLDTKNRQAEEDRQRESQAASSQDPQDVTYAQLDSLILRQETTELPSSQDGDAAAESSVYATVAIH</sequence>
<gene>
    <name evidence="16" type="primary">LILRB3</name>
</gene>
<keyword evidence="5" id="KW-0677">Repeat</keyword>
<evidence type="ECO:0000256" key="4">
    <source>
        <dbReference type="ARBA" id="ARBA00022729"/>
    </source>
</evidence>
<feature type="signal peptide" evidence="13">
    <location>
        <begin position="1"/>
        <end position="23"/>
    </location>
</feature>
<name>A0ABM0S9T1_GALVR</name>
<feature type="domain" description="Ig-like" evidence="14">
    <location>
        <begin position="324"/>
        <end position="407"/>
    </location>
</feature>
<dbReference type="InterPro" id="IPR013151">
    <property type="entry name" value="Immunoglobulin_dom"/>
</dbReference>
<evidence type="ECO:0000256" key="10">
    <source>
        <dbReference type="ARBA" id="ARBA00023319"/>
    </source>
</evidence>
<evidence type="ECO:0000256" key="12">
    <source>
        <dbReference type="SAM" id="Phobius"/>
    </source>
</evidence>
<dbReference type="Pfam" id="PF00047">
    <property type="entry name" value="ig"/>
    <property type="match status" value="2"/>
</dbReference>
<proteinExistence type="predicted"/>
<feature type="compositionally biased region" description="Basic and acidic residues" evidence="11">
    <location>
        <begin position="545"/>
        <end position="561"/>
    </location>
</feature>
<dbReference type="RefSeq" id="XP_008589622.1">
    <property type="nucleotide sequence ID" value="XM_008591400.1"/>
</dbReference>
<dbReference type="Pfam" id="PF13895">
    <property type="entry name" value="Ig_2"/>
    <property type="match status" value="1"/>
</dbReference>
<keyword evidence="7 12" id="KW-0472">Membrane</keyword>
<protein>
    <submittedName>
        <fullName evidence="16">Leukocyte immunoglobulin-like receptor subfamily B member 3 isoform X1</fullName>
    </submittedName>
</protein>
<accession>A0ABM0S9T1</accession>
<dbReference type="SUPFAM" id="SSF48726">
    <property type="entry name" value="Immunoglobulin"/>
    <property type="match status" value="4"/>
</dbReference>
<feature type="region of interest" description="Disordered" evidence="11">
    <location>
        <begin position="416"/>
        <end position="447"/>
    </location>
</feature>
<dbReference type="PANTHER" id="PTHR11738">
    <property type="entry name" value="MHC CLASS I NK CELL RECEPTOR"/>
    <property type="match status" value="1"/>
</dbReference>
<feature type="compositionally biased region" description="Pro residues" evidence="11">
    <location>
        <begin position="424"/>
        <end position="437"/>
    </location>
</feature>
<evidence type="ECO:0000256" key="7">
    <source>
        <dbReference type="ARBA" id="ARBA00023136"/>
    </source>
</evidence>
<evidence type="ECO:0000256" key="13">
    <source>
        <dbReference type="SAM" id="SignalP"/>
    </source>
</evidence>
<reference evidence="16" key="1">
    <citation type="submission" date="2025-08" db="UniProtKB">
        <authorList>
            <consortium name="RefSeq"/>
        </authorList>
    </citation>
    <scope>IDENTIFICATION</scope>
</reference>
<dbReference type="InterPro" id="IPR007110">
    <property type="entry name" value="Ig-like_dom"/>
</dbReference>
<comment type="subcellular location">
    <subcellularLocation>
        <location evidence="1">Cell membrane</location>
        <topology evidence="1">Single-pass membrane protein</topology>
    </subcellularLocation>
</comment>
<evidence type="ECO:0000256" key="3">
    <source>
        <dbReference type="ARBA" id="ARBA00022692"/>
    </source>
</evidence>
<dbReference type="PANTHER" id="PTHR11738:SF179">
    <property type="entry name" value="LEUKOCYTE IMMUNOGLOBULIN-LIKE RECEPTOR SUBFAMILY A MEMBER 5"/>
    <property type="match status" value="1"/>
</dbReference>
<dbReference type="InterPro" id="IPR050412">
    <property type="entry name" value="Ig-like_Receptors_ImmuneReg"/>
</dbReference>
<dbReference type="SMART" id="SM00408">
    <property type="entry name" value="IGc2"/>
    <property type="match status" value="3"/>
</dbReference>
<evidence type="ECO:0000256" key="6">
    <source>
        <dbReference type="ARBA" id="ARBA00022989"/>
    </source>
</evidence>
<keyword evidence="4 13" id="KW-0732">Signal</keyword>
<evidence type="ECO:0000256" key="9">
    <source>
        <dbReference type="ARBA" id="ARBA00023180"/>
    </source>
</evidence>
<evidence type="ECO:0000313" key="16">
    <source>
        <dbReference type="RefSeq" id="XP_008589622.1"/>
    </source>
</evidence>
<dbReference type="InterPro" id="IPR003598">
    <property type="entry name" value="Ig_sub2"/>
</dbReference>
<evidence type="ECO:0000313" key="15">
    <source>
        <dbReference type="Proteomes" id="UP000694923"/>
    </source>
</evidence>
<keyword evidence="8" id="KW-1015">Disulfide bond</keyword>